<dbReference type="GeneID" id="118427460"/>
<reference evidence="2" key="1">
    <citation type="journal article" date="2020" name="Nat. Ecol. Evol.">
        <title>Deeply conserved synteny resolves early events in vertebrate evolution.</title>
        <authorList>
            <person name="Simakov O."/>
            <person name="Marletaz F."/>
            <person name="Yue J.X."/>
            <person name="O'Connell B."/>
            <person name="Jenkins J."/>
            <person name="Brandt A."/>
            <person name="Calef R."/>
            <person name="Tung C.H."/>
            <person name="Huang T.K."/>
            <person name="Schmutz J."/>
            <person name="Satoh N."/>
            <person name="Yu J.K."/>
            <person name="Putnam N.H."/>
            <person name="Green R.E."/>
            <person name="Rokhsar D.S."/>
        </authorList>
    </citation>
    <scope>NUCLEOTIDE SEQUENCE [LARGE SCALE GENOMIC DNA]</scope>
    <source>
        <strain evidence="2">S238N-H82</strain>
    </source>
</reference>
<evidence type="ECO:0000313" key="3">
    <source>
        <dbReference type="RefSeq" id="XP_035693168.1"/>
    </source>
</evidence>
<dbReference type="OrthoDB" id="266020at2759"/>
<feature type="region of interest" description="Disordered" evidence="1">
    <location>
        <begin position="779"/>
        <end position="1009"/>
    </location>
</feature>
<protein>
    <submittedName>
        <fullName evidence="3">Uncharacterized protein LOC118427460</fullName>
    </submittedName>
</protein>
<keyword evidence="2" id="KW-1185">Reference proteome</keyword>
<feature type="region of interest" description="Disordered" evidence="1">
    <location>
        <begin position="1178"/>
        <end position="1211"/>
    </location>
</feature>
<dbReference type="PANTHER" id="PTHR40903:SF1">
    <property type="entry name" value="HYPHALLY REGULATED CELL WALL PROTEIN 3"/>
    <property type="match status" value="1"/>
</dbReference>
<feature type="compositionally biased region" description="Low complexity" evidence="1">
    <location>
        <begin position="785"/>
        <end position="798"/>
    </location>
</feature>
<organism evidence="2 3">
    <name type="scientific">Branchiostoma floridae</name>
    <name type="common">Florida lancelet</name>
    <name type="synonym">Amphioxus</name>
    <dbReference type="NCBI Taxonomy" id="7739"/>
    <lineage>
        <taxon>Eukaryota</taxon>
        <taxon>Metazoa</taxon>
        <taxon>Chordata</taxon>
        <taxon>Cephalochordata</taxon>
        <taxon>Leptocardii</taxon>
        <taxon>Amphioxiformes</taxon>
        <taxon>Branchiostomatidae</taxon>
        <taxon>Branchiostoma</taxon>
    </lineage>
</organism>
<feature type="compositionally biased region" description="Polar residues" evidence="1">
    <location>
        <begin position="702"/>
        <end position="711"/>
    </location>
</feature>
<sequence length="1211" mass="126651">MGKVLSQLPLVKAKEVLETILSAALTGNRMPEERIKIVLQAKTVVSELENNRELIGKVLVYMARVGKCMEVQEELMKEKQDGTLRIRPSKAVSQIGDDDFLDIMKALVESVKNLWGADQLQATQYIENEIFTCCIHGLVWNDKVQHSLSFIAWFLDLLCARKMEEPSDSLTKNLEHMAKNLRKAVDKRHTESIATRIEGKEGKAVAACILSLPGFKGSGYTYQQRMKNILNTFKQNKWLLTFLLNQPDGPKGTVVADWIWENGPEILDKLTEEATTRLVSSVEKGSGYNILKGLVKSSGNKGIEKKRRIVQFAQCLLNQLQKYDRMSNDILAYIITKVDPIIRSMDDPSAKASLQQLYQKNFEFCPTMKSLEELKKVCSPEEWLDKKDSCLVYYINDIKSLPTCLTCLVLLMKSGSDHITELLSLPVTRETCNSFSSGPDSFSPACPAVIKKIAAVLKEIPSAEATQFLEKAKSWLVAESWSSLLCAGRPCRNKVQPSMDVLWKVIAEISPQELVNILRAAMKAVERKFNVITVTHFMRSAYVTWLLRVKDAFRLANQLVQFGRNLNGTLRVLKRKKPLTHEVKASGLLLNLPDKENPLKQSPAMQNAKKGNGASPNVTKALKTLNISNKGSGTNKDDAATRLMKELITKKSSPGADRCGIKHPATCVSANATPMELADSGNSVKKASRHFLSATSVQSTGKSANKYSYQTRSKDKSTAQSTGSCALAKTALTSSPLSTAQSTGSCALAKTALTSSPLSTAQSTGSCALAKTALTSSPLSTQAPAAGTNSSALSASAGSTGGDQKGGNTGGDQTGGNTGGDQKGGNTGGDQKGGNTGGDQKGGNTGGGQKGGNTGGDQKGGNTGGDQKGGNTGGGQKGGNTGGGQKGGNTGGDQKGGNTGGGQKGGNTGGGQKGGNTGGDQKGGSTGGDQKGGNTGGGQKGGNTGGDQKGGSTGGGQKGGNTGGGQKGGNTGGDQKGGNTGGGQKGGNTGGGQKGGNTGGDQKGGSPELTNIGSKILELTKTTGVDGAFQLIIGRMTGKVASSSPLAEDIVSKLLKLKGPINLKIGNNRLVINAQLAATSAVIPNVPPPQPAQTMPNPRSVTTVPYVDPTTPNISQSAPQHMYGPTGPNLALRPILPRAPATGSVSTYVPGAMPTVPHAGSFTMPVVPTCSVAVQPTTHSTPVTGAISSASSSSTTNIQPTMGAHGQQHHH</sequence>
<reference evidence="3" key="2">
    <citation type="submission" date="2025-08" db="UniProtKB">
        <authorList>
            <consortium name="RefSeq"/>
        </authorList>
    </citation>
    <scope>IDENTIFICATION</scope>
    <source>
        <strain evidence="3">S238N-H82</strain>
        <tissue evidence="3">Testes</tissue>
    </source>
</reference>
<evidence type="ECO:0000256" key="1">
    <source>
        <dbReference type="SAM" id="MobiDB-lite"/>
    </source>
</evidence>
<dbReference type="PANTHER" id="PTHR40903">
    <property type="entry name" value="GLYCINE-RICH CELL WALL STRUCTURAL PROTEIN 1-LIKE"/>
    <property type="match status" value="1"/>
</dbReference>
<dbReference type="Proteomes" id="UP000001554">
    <property type="component" value="Chromosome 12"/>
</dbReference>
<feature type="region of interest" description="Disordered" evidence="1">
    <location>
        <begin position="594"/>
        <end position="617"/>
    </location>
</feature>
<dbReference type="RefSeq" id="XP_035693168.1">
    <property type="nucleotide sequence ID" value="XM_035837275.1"/>
</dbReference>
<name>A0A9J7M2K1_BRAFL</name>
<proteinExistence type="predicted"/>
<feature type="compositionally biased region" description="Gly residues" evidence="1">
    <location>
        <begin position="799"/>
        <end position="1003"/>
    </location>
</feature>
<dbReference type="KEGG" id="bfo:118427460"/>
<feature type="compositionally biased region" description="Polar residues" evidence="1">
    <location>
        <begin position="1178"/>
        <end position="1187"/>
    </location>
</feature>
<accession>A0A9J7M2K1</accession>
<dbReference type="AlphaFoldDB" id="A0A9J7M2K1"/>
<evidence type="ECO:0000313" key="2">
    <source>
        <dbReference type="Proteomes" id="UP000001554"/>
    </source>
</evidence>
<gene>
    <name evidence="3" type="primary">LOC118427460</name>
</gene>
<feature type="region of interest" description="Disordered" evidence="1">
    <location>
        <begin position="702"/>
        <end position="722"/>
    </location>
</feature>